<dbReference type="PATRIC" id="fig|80852.17.peg.3228"/>
<accession>A0A090K076</accession>
<dbReference type="KEGG" id="awd:AWOD_II_0463"/>
<evidence type="ECO:0000313" key="1">
    <source>
        <dbReference type="EMBL" id="CED57108.1"/>
    </source>
</evidence>
<dbReference type="EMBL" id="LN554847">
    <property type="protein sequence ID" value="CED57108.1"/>
    <property type="molecule type" value="Genomic_DNA"/>
</dbReference>
<dbReference type="HOGENOM" id="CLU_2217446_0_0_6"/>
<evidence type="ECO:0000313" key="2">
    <source>
        <dbReference type="Proteomes" id="UP000032427"/>
    </source>
</evidence>
<sequence>MSQLVQVSNPVPSAQESINTCKALFSTGHKRNQIKIAFNSLTVRARGMICIAGGLPVADCHRSFEDFNDIELQKIRRGLLELKGITKRFDTKVGDVSKLKPSHFQA</sequence>
<protein>
    <submittedName>
        <fullName evidence="1">Probable phage replication protein</fullName>
    </submittedName>
</protein>
<name>A0A090K076_9GAMM</name>
<gene>
    <name evidence="1" type="ORF">AWOD_II_0463</name>
</gene>
<dbReference type="STRING" id="80852.AWOD_II_0463"/>
<dbReference type="AlphaFoldDB" id="A0A090K076"/>
<keyword evidence="2" id="KW-1185">Reference proteome</keyword>
<dbReference type="Proteomes" id="UP000032427">
    <property type="component" value="Chromosome 2"/>
</dbReference>
<reference evidence="2" key="1">
    <citation type="submission" date="2014-09" db="EMBL/GenBank/DDBJ databases">
        <authorList>
            <person name="Hjerde E."/>
        </authorList>
    </citation>
    <scope>NUCLEOTIDE SEQUENCE [LARGE SCALE GENOMIC DNA]</scope>
    <source>
        <strain evidence="2">06/09/139</strain>
    </source>
</reference>
<dbReference type="OrthoDB" id="5918813at2"/>
<organism evidence="1 2">
    <name type="scientific">Aliivibrio wodanis</name>
    <dbReference type="NCBI Taxonomy" id="80852"/>
    <lineage>
        <taxon>Bacteria</taxon>
        <taxon>Pseudomonadati</taxon>
        <taxon>Pseudomonadota</taxon>
        <taxon>Gammaproteobacteria</taxon>
        <taxon>Vibrionales</taxon>
        <taxon>Vibrionaceae</taxon>
        <taxon>Aliivibrio</taxon>
    </lineage>
</organism>
<dbReference type="GeneID" id="28542714"/>
<proteinExistence type="predicted"/>